<gene>
    <name evidence="1" type="ORF">TG4357_03798</name>
</gene>
<name>A0A0P1FKU7_THAGE</name>
<dbReference type="Pfam" id="PF13770">
    <property type="entry name" value="DUF4169"/>
    <property type="match status" value="1"/>
</dbReference>
<reference evidence="1 2" key="1">
    <citation type="submission" date="2015-09" db="EMBL/GenBank/DDBJ databases">
        <authorList>
            <consortium name="Swine Surveillance"/>
        </authorList>
    </citation>
    <scope>NUCLEOTIDE SEQUENCE [LARGE SCALE GENOMIC DNA]</scope>
    <source>
        <strain evidence="1 2">CECT 4357</strain>
    </source>
</reference>
<evidence type="ECO:0000313" key="1">
    <source>
        <dbReference type="EMBL" id="CUH68781.1"/>
    </source>
</evidence>
<dbReference type="STRING" id="53501.SAMN04488043_106259"/>
<dbReference type="EMBL" id="CYSA01000028">
    <property type="protein sequence ID" value="CUH68781.1"/>
    <property type="molecule type" value="Genomic_DNA"/>
</dbReference>
<dbReference type="AlphaFoldDB" id="A0A0P1FKU7"/>
<dbReference type="InterPro" id="IPR025227">
    <property type="entry name" value="DUF4169"/>
</dbReference>
<sequence>MRGYIDNQGRSIAAALFFCPHPFHSLAMRKPVNLNQFRKQKARADKRTRADENAVKFGRSKAEKSLDTVRVEKAARDLDGKKRE</sequence>
<dbReference type="Proteomes" id="UP000051587">
    <property type="component" value="Unassembled WGS sequence"/>
</dbReference>
<accession>A0A0P1FKU7</accession>
<proteinExistence type="predicted"/>
<keyword evidence="2" id="KW-1185">Reference proteome</keyword>
<organism evidence="1 2">
    <name type="scientific">Thalassovita gelatinovora</name>
    <name type="common">Thalassobius gelatinovorus</name>
    <dbReference type="NCBI Taxonomy" id="53501"/>
    <lineage>
        <taxon>Bacteria</taxon>
        <taxon>Pseudomonadati</taxon>
        <taxon>Pseudomonadota</taxon>
        <taxon>Alphaproteobacteria</taxon>
        <taxon>Rhodobacterales</taxon>
        <taxon>Roseobacteraceae</taxon>
        <taxon>Thalassovita</taxon>
    </lineage>
</organism>
<evidence type="ECO:0000313" key="2">
    <source>
        <dbReference type="Proteomes" id="UP000051587"/>
    </source>
</evidence>
<protein>
    <submittedName>
        <fullName evidence="1">Uncharacterized protein</fullName>
    </submittedName>
</protein>